<accession>A0A8T2QYZ3</accession>
<keyword evidence="3" id="KW-1185">Reference proteome</keyword>
<protein>
    <submittedName>
        <fullName evidence="2">Uncharacterized protein</fullName>
    </submittedName>
</protein>
<keyword evidence="1" id="KW-1133">Transmembrane helix</keyword>
<dbReference type="Proteomes" id="UP000825935">
    <property type="component" value="Chromosome 31"/>
</dbReference>
<dbReference type="AlphaFoldDB" id="A0A8T2QYZ3"/>
<evidence type="ECO:0000313" key="3">
    <source>
        <dbReference type="Proteomes" id="UP000825935"/>
    </source>
</evidence>
<dbReference type="EMBL" id="CM035436">
    <property type="protein sequence ID" value="KAH7288615.1"/>
    <property type="molecule type" value="Genomic_DNA"/>
</dbReference>
<evidence type="ECO:0000256" key="1">
    <source>
        <dbReference type="SAM" id="Phobius"/>
    </source>
</evidence>
<feature type="transmembrane region" description="Helical" evidence="1">
    <location>
        <begin position="115"/>
        <end position="144"/>
    </location>
</feature>
<proteinExistence type="predicted"/>
<evidence type="ECO:0000313" key="2">
    <source>
        <dbReference type="EMBL" id="KAH7288615.1"/>
    </source>
</evidence>
<organism evidence="2 3">
    <name type="scientific">Ceratopteris richardii</name>
    <name type="common">Triangle waterfern</name>
    <dbReference type="NCBI Taxonomy" id="49495"/>
    <lineage>
        <taxon>Eukaryota</taxon>
        <taxon>Viridiplantae</taxon>
        <taxon>Streptophyta</taxon>
        <taxon>Embryophyta</taxon>
        <taxon>Tracheophyta</taxon>
        <taxon>Polypodiopsida</taxon>
        <taxon>Polypodiidae</taxon>
        <taxon>Polypodiales</taxon>
        <taxon>Pteridineae</taxon>
        <taxon>Pteridaceae</taxon>
        <taxon>Parkerioideae</taxon>
        <taxon>Ceratopteris</taxon>
    </lineage>
</organism>
<gene>
    <name evidence="2" type="ORF">KP509_31G033900</name>
</gene>
<dbReference type="OrthoDB" id="1919279at2759"/>
<sequence>MLRLKIVSSLCLRRGTLSGPIQRRFSSQSTRLFLWSSNKPSPLKILPAFLCLRHHFSVKQISSFGGIAAAGAFASSFVGRRGILQAHEDTGTEDEDHPILWDGDESPLFIWLRRLYVPFLMVMTIAMGWHYPLSLTVNLLILFWSTKPRPSSIYLWVEQRKLQAASQGNGLSRLKNQLSSATLMTHVEVEDYGLACVARVSSLSQKMLVIGVLGDWWVLYSCSSSISGFNIGSWFPISPLDQW</sequence>
<name>A0A8T2QYZ3_CERRI</name>
<comment type="caution">
    <text evidence="2">The sequence shown here is derived from an EMBL/GenBank/DDBJ whole genome shotgun (WGS) entry which is preliminary data.</text>
</comment>
<reference evidence="2" key="1">
    <citation type="submission" date="2021-08" db="EMBL/GenBank/DDBJ databases">
        <title>WGS assembly of Ceratopteris richardii.</title>
        <authorList>
            <person name="Marchant D.B."/>
            <person name="Chen G."/>
            <person name="Jenkins J."/>
            <person name="Shu S."/>
            <person name="Leebens-Mack J."/>
            <person name="Grimwood J."/>
            <person name="Schmutz J."/>
            <person name="Soltis P."/>
            <person name="Soltis D."/>
            <person name="Chen Z.-H."/>
        </authorList>
    </citation>
    <scope>NUCLEOTIDE SEQUENCE</scope>
    <source>
        <strain evidence="2">Whitten #5841</strain>
        <tissue evidence="2">Leaf</tissue>
    </source>
</reference>
<keyword evidence="1" id="KW-0472">Membrane</keyword>
<keyword evidence="1" id="KW-0812">Transmembrane</keyword>